<comment type="caution">
    <text evidence="2">The sequence shown here is derived from an EMBL/GenBank/DDBJ whole genome shotgun (WGS) entry which is preliminary data.</text>
</comment>
<evidence type="ECO:0000313" key="2">
    <source>
        <dbReference type="EMBL" id="KKZ72568.1"/>
    </source>
</evidence>
<proteinExistence type="predicted"/>
<dbReference type="AlphaFoldDB" id="A0A2P2GM31"/>
<feature type="compositionally biased region" description="Gly residues" evidence="1">
    <location>
        <begin position="1"/>
        <end position="11"/>
    </location>
</feature>
<accession>A0A2P2GM31</accession>
<feature type="compositionally biased region" description="Low complexity" evidence="1">
    <location>
        <begin position="12"/>
        <end position="23"/>
    </location>
</feature>
<dbReference type="Proteomes" id="UP000265325">
    <property type="component" value="Unassembled WGS sequence"/>
</dbReference>
<protein>
    <submittedName>
        <fullName evidence="2">Uncharacterized protein</fullName>
    </submittedName>
</protein>
<organism evidence="2 3">
    <name type="scientific">Streptomyces showdoensis</name>
    <dbReference type="NCBI Taxonomy" id="68268"/>
    <lineage>
        <taxon>Bacteria</taxon>
        <taxon>Bacillati</taxon>
        <taxon>Actinomycetota</taxon>
        <taxon>Actinomycetes</taxon>
        <taxon>Kitasatosporales</taxon>
        <taxon>Streptomycetaceae</taxon>
        <taxon>Streptomyces</taxon>
    </lineage>
</organism>
<sequence length="61" mass="6126">MVGVGRVGQDGGVVDSRSVGGSRLIDDGFQDGLPLGAAGGARDDAELDATNTWSPLPGEQQ</sequence>
<evidence type="ECO:0000313" key="3">
    <source>
        <dbReference type="Proteomes" id="UP000265325"/>
    </source>
</evidence>
<reference evidence="2 3" key="1">
    <citation type="submission" date="2015-05" db="EMBL/GenBank/DDBJ databases">
        <title>Draft Genome assembly of Streptomyces showdoensis.</title>
        <authorList>
            <person name="Thapa K.K."/>
            <person name="Metsa-Ketela M."/>
        </authorList>
    </citation>
    <scope>NUCLEOTIDE SEQUENCE [LARGE SCALE GENOMIC DNA]</scope>
    <source>
        <strain evidence="2 3">ATCC 15227</strain>
    </source>
</reference>
<keyword evidence="3" id="KW-1185">Reference proteome</keyword>
<dbReference type="EMBL" id="LAQS01000025">
    <property type="protein sequence ID" value="KKZ72568.1"/>
    <property type="molecule type" value="Genomic_DNA"/>
</dbReference>
<feature type="region of interest" description="Disordered" evidence="1">
    <location>
        <begin position="1"/>
        <end position="61"/>
    </location>
</feature>
<name>A0A2P2GM31_STREW</name>
<gene>
    <name evidence="2" type="ORF">VO63_17680</name>
</gene>
<feature type="compositionally biased region" description="Polar residues" evidence="1">
    <location>
        <begin position="49"/>
        <end position="61"/>
    </location>
</feature>
<evidence type="ECO:0000256" key="1">
    <source>
        <dbReference type="SAM" id="MobiDB-lite"/>
    </source>
</evidence>